<dbReference type="PANTHER" id="PTHR40763:SF4">
    <property type="entry name" value="DUF1707 DOMAIN-CONTAINING PROTEIN"/>
    <property type="match status" value="1"/>
</dbReference>
<accession>A0ABV8TWK0</accession>
<dbReference type="RefSeq" id="WP_380618897.1">
    <property type="nucleotide sequence ID" value="NZ_JBHSDK010000010.1"/>
</dbReference>
<reference evidence="5" key="1">
    <citation type="journal article" date="2019" name="Int. J. Syst. Evol. Microbiol.">
        <title>The Global Catalogue of Microorganisms (GCM) 10K type strain sequencing project: providing services to taxonomists for standard genome sequencing and annotation.</title>
        <authorList>
            <consortium name="The Broad Institute Genomics Platform"/>
            <consortium name="The Broad Institute Genome Sequencing Center for Infectious Disease"/>
            <person name="Wu L."/>
            <person name="Ma J."/>
        </authorList>
    </citation>
    <scope>NUCLEOTIDE SEQUENCE [LARGE SCALE GENOMIC DNA]</scope>
    <source>
        <strain evidence="5">IBRC-M 10908</strain>
    </source>
</reference>
<keyword evidence="2" id="KW-0812">Transmembrane</keyword>
<keyword evidence="5" id="KW-1185">Reference proteome</keyword>
<keyword evidence="2" id="KW-1133">Transmembrane helix</keyword>
<evidence type="ECO:0000256" key="2">
    <source>
        <dbReference type="SAM" id="Phobius"/>
    </source>
</evidence>
<feature type="transmembrane region" description="Helical" evidence="2">
    <location>
        <begin position="117"/>
        <end position="137"/>
    </location>
</feature>
<name>A0ABV8TWK0_9ACTN</name>
<dbReference type="Pfam" id="PF08044">
    <property type="entry name" value="DUF1707"/>
    <property type="match status" value="1"/>
</dbReference>
<organism evidence="4 5">
    <name type="scientific">Salininema proteolyticum</name>
    <dbReference type="NCBI Taxonomy" id="1607685"/>
    <lineage>
        <taxon>Bacteria</taxon>
        <taxon>Bacillati</taxon>
        <taxon>Actinomycetota</taxon>
        <taxon>Actinomycetes</taxon>
        <taxon>Glycomycetales</taxon>
        <taxon>Glycomycetaceae</taxon>
        <taxon>Salininema</taxon>
    </lineage>
</organism>
<proteinExistence type="predicted"/>
<comment type="caution">
    <text evidence="4">The sequence shown here is derived from an EMBL/GenBank/DDBJ whole genome shotgun (WGS) entry which is preliminary data.</text>
</comment>
<dbReference type="EMBL" id="JBHSDK010000010">
    <property type="protein sequence ID" value="MFC4334823.1"/>
    <property type="molecule type" value="Genomic_DNA"/>
</dbReference>
<dbReference type="Proteomes" id="UP001595823">
    <property type="component" value="Unassembled WGS sequence"/>
</dbReference>
<feature type="region of interest" description="Disordered" evidence="1">
    <location>
        <begin position="65"/>
        <end position="85"/>
    </location>
</feature>
<evidence type="ECO:0000313" key="4">
    <source>
        <dbReference type="EMBL" id="MFC4334823.1"/>
    </source>
</evidence>
<protein>
    <submittedName>
        <fullName evidence="4">DUF1707 domain-containing protein</fullName>
    </submittedName>
</protein>
<dbReference type="InterPro" id="IPR012551">
    <property type="entry name" value="DUF1707_SHOCT-like"/>
</dbReference>
<sequence length="138" mass="15318">MDRDRMRASESDRQGVLEQLRTAAQDGRLDLTEYQERMEAAMQARTYSELDLLVVDLQRLAPPGQPQVQAQRYFPDQRDSDGSAARSSRWRTVGVSTLIAVGVALGLILIFPDILVYIVVGALVILVLFIIAAVLGLF</sequence>
<evidence type="ECO:0000313" key="5">
    <source>
        <dbReference type="Proteomes" id="UP001595823"/>
    </source>
</evidence>
<evidence type="ECO:0000259" key="3">
    <source>
        <dbReference type="Pfam" id="PF08044"/>
    </source>
</evidence>
<evidence type="ECO:0000256" key="1">
    <source>
        <dbReference type="SAM" id="MobiDB-lite"/>
    </source>
</evidence>
<feature type="domain" description="DUF1707" evidence="3">
    <location>
        <begin position="6"/>
        <end position="58"/>
    </location>
</feature>
<gene>
    <name evidence="4" type="ORF">ACFPET_06395</name>
</gene>
<feature type="transmembrane region" description="Helical" evidence="2">
    <location>
        <begin position="93"/>
        <end position="111"/>
    </location>
</feature>
<keyword evidence="2" id="KW-0472">Membrane</keyword>
<dbReference type="PANTHER" id="PTHR40763">
    <property type="entry name" value="MEMBRANE PROTEIN-RELATED"/>
    <property type="match status" value="1"/>
</dbReference>